<organism evidence="13 14">
    <name type="scientific">Candidatus Pristimantibacillus lignocellulolyticus</name>
    <dbReference type="NCBI Taxonomy" id="2994561"/>
    <lineage>
        <taxon>Bacteria</taxon>
        <taxon>Bacillati</taxon>
        <taxon>Bacillota</taxon>
        <taxon>Bacilli</taxon>
        <taxon>Bacillales</taxon>
        <taxon>Paenibacillaceae</taxon>
        <taxon>Candidatus Pristimantibacillus</taxon>
    </lineage>
</organism>
<evidence type="ECO:0000256" key="5">
    <source>
        <dbReference type="ARBA" id="ARBA00022448"/>
    </source>
</evidence>
<evidence type="ECO:0000256" key="11">
    <source>
        <dbReference type="SAM" id="MobiDB-lite"/>
    </source>
</evidence>
<sequence>MIKNKTIKGILTFTMAAMLVFTAACGNTNEGAANNSTNNTTNNATAGNTTNEPVTPEVKLSGEIKIDGSSTVFPITEAVSEEFNAVHKDVRVPVGVSGTGGGMEQFIAGEIAIVDASRPMKDKEVEAAKAAGIEYTQVTVAYDGLSVVVSKENDFIDHLTIEELTKIFSVEGNATNWSDIRAEWPAKPIVIYSPGADSGTYDYFAEVALKDVSMKTDGVTFSEDDNTLVTGVAGTPNGIGYFGFAYYEANQDTLKVVPIDGGNGPVTPTFDTIKDNSYSPLSRELYIYVNNAEMARPEVAEFMKFYVQNAGELSAEVGYVGLPDEEYAKQLANVEALIK</sequence>
<feature type="domain" description="PBP" evidence="12">
    <location>
        <begin position="58"/>
        <end position="308"/>
    </location>
</feature>
<dbReference type="InterPro" id="IPR011862">
    <property type="entry name" value="Phos-bd"/>
</dbReference>
<comment type="subunit">
    <text evidence="4 10">The complex is composed of two ATP-binding proteins (PstB), two transmembrane proteins (PstC and PstA) and a solute-binding protein (PstS).</text>
</comment>
<protein>
    <recommendedName>
        <fullName evidence="10">Phosphate-binding protein</fullName>
    </recommendedName>
</protein>
<reference evidence="13" key="1">
    <citation type="submission" date="2022-05" db="EMBL/GenBank/DDBJ databases">
        <title>Novel bacterial taxa in a minimal lignocellulolytic consortium and its capacity to transform plastics disclosed by genome-resolved metagenomics.</title>
        <authorList>
            <person name="Rodriguez C.A.D."/>
            <person name="Diaz-Garcia L."/>
            <person name="Herrera K."/>
            <person name="Tarazona N.A."/>
            <person name="Sproer C."/>
            <person name="Overmann J."/>
            <person name="Jimenez D.J."/>
        </authorList>
    </citation>
    <scope>NUCLEOTIDE SEQUENCE</scope>
    <source>
        <strain evidence="13">MAG5</strain>
    </source>
</reference>
<evidence type="ECO:0000256" key="8">
    <source>
        <dbReference type="ARBA" id="ARBA00023139"/>
    </source>
</evidence>
<feature type="chain" id="PRO_5039962409" description="Phosphate-binding protein" evidence="10">
    <location>
        <begin position="27"/>
        <end position="339"/>
    </location>
</feature>
<comment type="function">
    <text evidence="1">Part of the ABC transporter complex PstSACB involved in phosphate import.</text>
</comment>
<dbReference type="GO" id="GO:0005886">
    <property type="term" value="C:plasma membrane"/>
    <property type="evidence" value="ECO:0007669"/>
    <property type="project" value="UniProtKB-SubCell"/>
</dbReference>
<keyword evidence="10" id="KW-0472">Membrane</keyword>
<dbReference type="FunFam" id="3.40.190.10:FF:000055">
    <property type="entry name" value="Phosphate ABC transporter, phosphate-binding protein"/>
    <property type="match status" value="1"/>
</dbReference>
<keyword evidence="6 10" id="KW-0592">Phosphate transport</keyword>
<dbReference type="Pfam" id="PF12849">
    <property type="entry name" value="PBP_like_2"/>
    <property type="match status" value="1"/>
</dbReference>
<comment type="subcellular location">
    <subcellularLocation>
        <location evidence="2 10">Cell membrane</location>
        <topology evidence="2 10">Lipid-anchor</topology>
    </subcellularLocation>
</comment>
<dbReference type="NCBIfam" id="TIGR02136">
    <property type="entry name" value="ptsS_2"/>
    <property type="match status" value="1"/>
</dbReference>
<dbReference type="PROSITE" id="PS51257">
    <property type="entry name" value="PROKAR_LIPOPROTEIN"/>
    <property type="match status" value="1"/>
</dbReference>
<dbReference type="Proteomes" id="UP001056756">
    <property type="component" value="Chromosome"/>
</dbReference>
<evidence type="ECO:0000256" key="1">
    <source>
        <dbReference type="ARBA" id="ARBA00002841"/>
    </source>
</evidence>
<dbReference type="GO" id="GO:0042301">
    <property type="term" value="F:phosphate ion binding"/>
    <property type="evidence" value="ECO:0007669"/>
    <property type="project" value="UniProtKB-UniRule"/>
</dbReference>
<evidence type="ECO:0000256" key="6">
    <source>
        <dbReference type="ARBA" id="ARBA00022592"/>
    </source>
</evidence>
<keyword evidence="5 10" id="KW-0813">Transport</keyword>
<keyword evidence="10" id="KW-1003">Cell membrane</keyword>
<evidence type="ECO:0000256" key="7">
    <source>
        <dbReference type="ARBA" id="ARBA00022729"/>
    </source>
</evidence>
<dbReference type="AlphaFoldDB" id="A0A9J6ZEA9"/>
<evidence type="ECO:0000256" key="9">
    <source>
        <dbReference type="ARBA" id="ARBA00023288"/>
    </source>
</evidence>
<feature type="region of interest" description="Disordered" evidence="11">
    <location>
        <begin position="33"/>
        <end position="55"/>
    </location>
</feature>
<feature type="compositionally biased region" description="Low complexity" evidence="11">
    <location>
        <begin position="33"/>
        <end position="51"/>
    </location>
</feature>
<keyword evidence="8 10" id="KW-0564">Palmitate</keyword>
<dbReference type="InterPro" id="IPR050811">
    <property type="entry name" value="Phosphate_ABC_transporter"/>
</dbReference>
<evidence type="ECO:0000313" key="14">
    <source>
        <dbReference type="Proteomes" id="UP001056756"/>
    </source>
</evidence>
<evidence type="ECO:0000256" key="2">
    <source>
        <dbReference type="ARBA" id="ARBA00004193"/>
    </source>
</evidence>
<dbReference type="PANTHER" id="PTHR30570:SF1">
    <property type="entry name" value="PHOSPHATE-BINDING PROTEIN PSTS"/>
    <property type="match status" value="1"/>
</dbReference>
<dbReference type="Gene3D" id="3.40.190.10">
    <property type="entry name" value="Periplasmic binding protein-like II"/>
    <property type="match status" value="2"/>
</dbReference>
<gene>
    <name evidence="13" type="ORF">NAG76_22165</name>
</gene>
<evidence type="ECO:0000313" key="13">
    <source>
        <dbReference type="EMBL" id="URN94490.1"/>
    </source>
</evidence>
<accession>A0A9J6ZEA9</accession>
<keyword evidence="9 10" id="KW-0449">Lipoprotein</keyword>
<comment type="similarity">
    <text evidence="3 10">Belongs to the PstS family.</text>
</comment>
<dbReference type="KEGG" id="plig:NAG76_22165"/>
<feature type="signal peptide" evidence="10">
    <location>
        <begin position="1"/>
        <end position="26"/>
    </location>
</feature>
<evidence type="ECO:0000256" key="10">
    <source>
        <dbReference type="RuleBase" id="RU367119"/>
    </source>
</evidence>
<comment type="function">
    <text evidence="10">Involved in the system for phosphate transport across the cytoplasmic membrane.</text>
</comment>
<proteinExistence type="inferred from homology"/>
<dbReference type="GO" id="GO:0006817">
    <property type="term" value="P:phosphate ion transport"/>
    <property type="evidence" value="ECO:0007669"/>
    <property type="project" value="UniProtKB-UniRule"/>
</dbReference>
<evidence type="ECO:0000256" key="4">
    <source>
        <dbReference type="ARBA" id="ARBA00011529"/>
    </source>
</evidence>
<evidence type="ECO:0000259" key="12">
    <source>
        <dbReference type="Pfam" id="PF12849"/>
    </source>
</evidence>
<dbReference type="CDD" id="cd13654">
    <property type="entry name" value="PBP2_phosphate_like_2"/>
    <property type="match status" value="1"/>
</dbReference>
<dbReference type="SUPFAM" id="SSF53850">
    <property type="entry name" value="Periplasmic binding protein-like II"/>
    <property type="match status" value="1"/>
</dbReference>
<keyword evidence="7 10" id="KW-0732">Signal</keyword>
<evidence type="ECO:0000256" key="3">
    <source>
        <dbReference type="ARBA" id="ARBA00008725"/>
    </source>
</evidence>
<dbReference type="PANTHER" id="PTHR30570">
    <property type="entry name" value="PERIPLASMIC PHOSPHATE BINDING COMPONENT OF PHOSPHATE ABC TRANSPORTER"/>
    <property type="match status" value="1"/>
</dbReference>
<dbReference type="InterPro" id="IPR024370">
    <property type="entry name" value="PBP_domain"/>
</dbReference>
<dbReference type="EMBL" id="CP097899">
    <property type="protein sequence ID" value="URN94490.1"/>
    <property type="molecule type" value="Genomic_DNA"/>
</dbReference>
<name>A0A9J6ZEA9_9BACL</name>